<comment type="similarity">
    <text evidence="1 7">Belongs to the acylphosphatase family.</text>
</comment>
<dbReference type="RefSeq" id="WP_089800178.1">
    <property type="nucleotide sequence ID" value="NZ_BJYE01000006.1"/>
</dbReference>
<evidence type="ECO:0000256" key="1">
    <source>
        <dbReference type="ARBA" id="ARBA00005614"/>
    </source>
</evidence>
<dbReference type="Pfam" id="PF00708">
    <property type="entry name" value="Acylphosphatase"/>
    <property type="match status" value="1"/>
</dbReference>
<dbReference type="InterPro" id="IPR036046">
    <property type="entry name" value="Acylphosphatase-like_dom_sf"/>
</dbReference>
<keyword evidence="10" id="KW-1185">Reference proteome</keyword>
<dbReference type="SUPFAM" id="SSF54975">
    <property type="entry name" value="Acylphosphatase/BLUF domain-like"/>
    <property type="match status" value="1"/>
</dbReference>
<name>A0A511WZQ7_9BACI</name>
<proteinExistence type="inferred from homology"/>
<feature type="active site" evidence="5">
    <location>
        <position position="38"/>
    </location>
</feature>
<dbReference type="EMBL" id="BJYE01000006">
    <property type="protein sequence ID" value="GEN56183.1"/>
    <property type="molecule type" value="Genomic_DNA"/>
</dbReference>
<dbReference type="PANTHER" id="PTHR47268:SF4">
    <property type="entry name" value="ACYLPHOSPHATASE"/>
    <property type="match status" value="1"/>
</dbReference>
<evidence type="ECO:0000313" key="10">
    <source>
        <dbReference type="Proteomes" id="UP000321400"/>
    </source>
</evidence>
<dbReference type="Gene3D" id="3.30.70.100">
    <property type="match status" value="1"/>
</dbReference>
<dbReference type="STRING" id="442899.SAMN05720591_104127"/>
<dbReference type="InterPro" id="IPR001792">
    <property type="entry name" value="Acylphosphatase-like_dom"/>
</dbReference>
<dbReference type="InterPro" id="IPR017968">
    <property type="entry name" value="Acylphosphatase_CS"/>
</dbReference>
<evidence type="ECO:0000313" key="9">
    <source>
        <dbReference type="EMBL" id="GEN56183.1"/>
    </source>
</evidence>
<dbReference type="PROSITE" id="PS51160">
    <property type="entry name" value="ACYLPHOSPHATASE_3"/>
    <property type="match status" value="1"/>
</dbReference>
<keyword evidence="5 6" id="KW-0378">Hydrolase</keyword>
<dbReference type="PROSITE" id="PS00150">
    <property type="entry name" value="ACYLPHOSPHATASE_1"/>
    <property type="match status" value="1"/>
</dbReference>
<evidence type="ECO:0000256" key="4">
    <source>
        <dbReference type="ARBA" id="ARBA00047645"/>
    </source>
</evidence>
<organism evidence="9 10">
    <name type="scientific">Halolactibacillus alkaliphilus</name>
    <dbReference type="NCBI Taxonomy" id="442899"/>
    <lineage>
        <taxon>Bacteria</taxon>
        <taxon>Bacillati</taxon>
        <taxon>Bacillota</taxon>
        <taxon>Bacilli</taxon>
        <taxon>Bacillales</taxon>
        <taxon>Bacillaceae</taxon>
        <taxon>Halolactibacillus</taxon>
    </lineage>
</organism>
<dbReference type="EC" id="3.6.1.7" evidence="2 5"/>
<dbReference type="AlphaFoldDB" id="A0A511WZQ7"/>
<evidence type="ECO:0000256" key="3">
    <source>
        <dbReference type="ARBA" id="ARBA00015991"/>
    </source>
</evidence>
<dbReference type="OrthoDB" id="9808093at2"/>
<dbReference type="InterPro" id="IPR020456">
    <property type="entry name" value="Acylphosphatase"/>
</dbReference>
<evidence type="ECO:0000256" key="5">
    <source>
        <dbReference type="PROSITE-ProRule" id="PRU00520"/>
    </source>
</evidence>
<evidence type="ECO:0000256" key="2">
    <source>
        <dbReference type="ARBA" id="ARBA00012150"/>
    </source>
</evidence>
<dbReference type="PRINTS" id="PR00112">
    <property type="entry name" value="ACYLPHPHTASE"/>
</dbReference>
<feature type="active site" evidence="5">
    <location>
        <position position="20"/>
    </location>
</feature>
<evidence type="ECO:0000256" key="6">
    <source>
        <dbReference type="RuleBase" id="RU000553"/>
    </source>
</evidence>
<comment type="catalytic activity">
    <reaction evidence="4 5 6">
        <text>an acyl phosphate + H2O = a carboxylate + phosphate + H(+)</text>
        <dbReference type="Rhea" id="RHEA:14965"/>
        <dbReference type="ChEBI" id="CHEBI:15377"/>
        <dbReference type="ChEBI" id="CHEBI:15378"/>
        <dbReference type="ChEBI" id="CHEBI:29067"/>
        <dbReference type="ChEBI" id="CHEBI:43474"/>
        <dbReference type="ChEBI" id="CHEBI:59918"/>
        <dbReference type="EC" id="3.6.1.7"/>
    </reaction>
</comment>
<evidence type="ECO:0000259" key="8">
    <source>
        <dbReference type="PROSITE" id="PS51160"/>
    </source>
</evidence>
<dbReference type="PANTHER" id="PTHR47268">
    <property type="entry name" value="ACYLPHOSPHATASE"/>
    <property type="match status" value="1"/>
</dbReference>
<feature type="domain" description="Acylphosphatase-like" evidence="8">
    <location>
        <begin position="5"/>
        <end position="93"/>
    </location>
</feature>
<reference evidence="9 10" key="1">
    <citation type="submission" date="2019-07" db="EMBL/GenBank/DDBJ databases">
        <title>Whole genome shotgun sequence of Halolactibacillus alkaliphilus NBRC 103919.</title>
        <authorList>
            <person name="Hosoyama A."/>
            <person name="Uohara A."/>
            <person name="Ohji S."/>
            <person name="Ichikawa N."/>
        </authorList>
    </citation>
    <scope>NUCLEOTIDE SEQUENCE [LARGE SCALE GENOMIC DNA]</scope>
    <source>
        <strain evidence="9 10">NBRC 103919</strain>
    </source>
</reference>
<dbReference type="Proteomes" id="UP000321400">
    <property type="component" value="Unassembled WGS sequence"/>
</dbReference>
<dbReference type="GO" id="GO:0003998">
    <property type="term" value="F:acylphosphatase activity"/>
    <property type="evidence" value="ECO:0007669"/>
    <property type="project" value="UniProtKB-EC"/>
</dbReference>
<dbReference type="PROSITE" id="PS00151">
    <property type="entry name" value="ACYLPHOSPHATASE_2"/>
    <property type="match status" value="1"/>
</dbReference>
<gene>
    <name evidence="9" type="ORF">HAL01_06470</name>
</gene>
<comment type="caution">
    <text evidence="9">The sequence shown here is derived from an EMBL/GenBank/DDBJ whole genome shotgun (WGS) entry which is preliminary data.</text>
</comment>
<protein>
    <recommendedName>
        <fullName evidence="3 5">Acylphosphatase</fullName>
        <ecNumber evidence="2 5">3.6.1.7</ecNumber>
    </recommendedName>
</protein>
<evidence type="ECO:0000256" key="7">
    <source>
        <dbReference type="RuleBase" id="RU004168"/>
    </source>
</evidence>
<sequence length="93" mass="10278">MGKLHAHIIVHGRVQGVGFRYMTEIKAHALGVYGYVKNVSDGTVEAEIEGEASKVYQLIDAMKQGISPSAKVSDVELDVTDQLMGYTRFRTTY</sequence>
<accession>A0A511WZQ7</accession>